<sequence length="120" mass="12926">MNRWELEQDIKLDMLHSLARSQRALARMLEGIAEVGVSTEAAARHLAENLQAISAYQRAMTVKITGLTIGRRPRSGVPARPWLCGEVTGAGLPVARRQGTGGRKKGGAAHEDQAGETKRG</sequence>
<accession>F8FNY1</accession>
<evidence type="ECO:0000256" key="1">
    <source>
        <dbReference type="SAM" id="MobiDB-lite"/>
    </source>
</evidence>
<dbReference type="EMBL" id="CP002869">
    <property type="protein sequence ID" value="AEI45050.1"/>
    <property type="molecule type" value="Genomic_DNA"/>
</dbReference>
<dbReference type="RefSeq" id="WP_013920194.1">
    <property type="nucleotide sequence ID" value="NC_015690.1"/>
</dbReference>
<dbReference type="HOGENOM" id="CLU_2047354_0_0_9"/>
<proteinExistence type="predicted"/>
<dbReference type="KEGG" id="pms:KNP414_06529"/>
<evidence type="ECO:0000313" key="3">
    <source>
        <dbReference type="Proteomes" id="UP000006620"/>
    </source>
</evidence>
<protein>
    <submittedName>
        <fullName evidence="2">Uncharacterized protein</fullName>
    </submittedName>
</protein>
<evidence type="ECO:0000313" key="2">
    <source>
        <dbReference type="EMBL" id="AEI45050.1"/>
    </source>
</evidence>
<name>F8FNY1_PAEMK</name>
<feature type="compositionally biased region" description="Basic and acidic residues" evidence="1">
    <location>
        <begin position="108"/>
        <end position="120"/>
    </location>
</feature>
<dbReference type="AlphaFoldDB" id="F8FNY1"/>
<dbReference type="PATRIC" id="fig|1036673.3.peg.6085"/>
<reference evidence="3" key="1">
    <citation type="submission" date="2011-06" db="EMBL/GenBank/DDBJ databases">
        <title>Complete genome sequence of Paenibacillus mucilaginosus KNP414.</title>
        <authorList>
            <person name="Wang J."/>
            <person name="Hu S."/>
            <person name="Hu X."/>
            <person name="Zhang B."/>
            <person name="Dong D."/>
            <person name="Zhang S."/>
            <person name="Zhao K."/>
            <person name="Wu D."/>
        </authorList>
    </citation>
    <scope>NUCLEOTIDE SEQUENCE [LARGE SCALE GENOMIC DNA]</scope>
    <source>
        <strain evidence="3">KNP414</strain>
    </source>
</reference>
<reference evidence="2 3" key="2">
    <citation type="journal article" date="2013" name="Genome Announc.">
        <title>Genome Sequence of Growth-Improving Paenibacillus mucilaginosus Strain KNP414.</title>
        <authorList>
            <person name="Lu J.J."/>
            <person name="Wang J.F."/>
            <person name="Hu X.F."/>
        </authorList>
    </citation>
    <scope>NUCLEOTIDE SEQUENCE [LARGE SCALE GENOMIC DNA]</scope>
    <source>
        <strain evidence="2 3">KNP414</strain>
    </source>
</reference>
<gene>
    <name evidence="2" type="ordered locus">KNP414_06529</name>
</gene>
<dbReference type="Proteomes" id="UP000006620">
    <property type="component" value="Chromosome"/>
</dbReference>
<feature type="region of interest" description="Disordered" evidence="1">
    <location>
        <begin position="93"/>
        <end position="120"/>
    </location>
</feature>
<organism evidence="2 3">
    <name type="scientific">Paenibacillus mucilaginosus (strain KNP414)</name>
    <dbReference type="NCBI Taxonomy" id="1036673"/>
    <lineage>
        <taxon>Bacteria</taxon>
        <taxon>Bacillati</taxon>
        <taxon>Bacillota</taxon>
        <taxon>Bacilli</taxon>
        <taxon>Bacillales</taxon>
        <taxon>Paenibacillaceae</taxon>
        <taxon>Paenibacillus</taxon>
    </lineage>
</organism>